<dbReference type="AlphaFoldDB" id="A0A7J4IXG7"/>
<evidence type="ECO:0000313" key="2">
    <source>
        <dbReference type="Proteomes" id="UP000565078"/>
    </source>
</evidence>
<evidence type="ECO:0000313" key="1">
    <source>
        <dbReference type="EMBL" id="HIH09534.1"/>
    </source>
</evidence>
<dbReference type="InterPro" id="IPR029278">
    <property type="entry name" value="Imm26"/>
</dbReference>
<organism evidence="1 2">
    <name type="scientific">Candidatus Iainarchaeum sp</name>
    <dbReference type="NCBI Taxonomy" id="3101447"/>
    <lineage>
        <taxon>Archaea</taxon>
        <taxon>Candidatus Iainarchaeota</taxon>
        <taxon>Candidatus Iainarchaeia</taxon>
        <taxon>Candidatus Iainarchaeales</taxon>
        <taxon>Candidatus Iainarchaeaceae</taxon>
        <taxon>Candidatus Iainarchaeum</taxon>
    </lineage>
</organism>
<proteinExistence type="predicted"/>
<reference evidence="2" key="1">
    <citation type="journal article" date="2020" name="bioRxiv">
        <title>A rank-normalized archaeal taxonomy based on genome phylogeny resolves widespread incomplete and uneven classifications.</title>
        <authorList>
            <person name="Rinke C."/>
            <person name="Chuvochina M."/>
            <person name="Mussig A.J."/>
            <person name="Chaumeil P.-A."/>
            <person name="Waite D.W."/>
            <person name="Whitman W.B."/>
            <person name="Parks D.H."/>
            <person name="Hugenholtz P."/>
        </authorList>
    </citation>
    <scope>NUCLEOTIDE SEQUENCE [LARGE SCALE GENOMIC DNA]</scope>
</reference>
<dbReference type="EMBL" id="DUGC01000046">
    <property type="protein sequence ID" value="HIH09534.1"/>
    <property type="molecule type" value="Genomic_DNA"/>
</dbReference>
<protein>
    <submittedName>
        <fullName evidence="1">Uncharacterized protein</fullName>
    </submittedName>
</protein>
<sequence length="155" mass="17000">MSLPYSTGTWFAVPLVKNGFGVGVVARASSKGKIFLGFFFGPVRASVPKLSEVEKLKPADAIGVLRVGDLSLMAKGWPIIGKSKTWNLKEWPVPQFIRQDPLSHKAWKVTYCDADMIAPMSEQPIAYDVALEKDAVLGSGALELLLTKLLYNNNY</sequence>
<accession>A0A7J4IXG7</accession>
<name>A0A7J4IXG7_9ARCH</name>
<dbReference type="Proteomes" id="UP000565078">
    <property type="component" value="Unassembled WGS sequence"/>
</dbReference>
<dbReference type="Pfam" id="PF15428">
    <property type="entry name" value="Imm26"/>
    <property type="match status" value="1"/>
</dbReference>
<gene>
    <name evidence="1" type="ORF">HA254_02580</name>
</gene>
<comment type="caution">
    <text evidence="1">The sequence shown here is derived from an EMBL/GenBank/DDBJ whole genome shotgun (WGS) entry which is preliminary data.</text>
</comment>